<evidence type="ECO:0000256" key="2">
    <source>
        <dbReference type="ARBA" id="ARBA00023125"/>
    </source>
</evidence>
<dbReference type="InterPro" id="IPR023405">
    <property type="entry name" value="Topo_IA_core_domain"/>
</dbReference>
<dbReference type="Gene3D" id="1.10.460.10">
    <property type="entry name" value="Topoisomerase I, domain 2"/>
    <property type="match status" value="1"/>
</dbReference>
<dbReference type="InterPro" id="IPR000380">
    <property type="entry name" value="Topo_IA"/>
</dbReference>
<evidence type="ECO:0000256" key="4">
    <source>
        <dbReference type="SAM" id="MobiDB-lite"/>
    </source>
</evidence>
<organism evidence="6 7">
    <name type="scientific">Oleispira antarctica</name>
    <dbReference type="NCBI Taxonomy" id="188908"/>
    <lineage>
        <taxon>Bacteria</taxon>
        <taxon>Pseudomonadati</taxon>
        <taxon>Pseudomonadota</taxon>
        <taxon>Gammaproteobacteria</taxon>
        <taxon>Oceanospirillales</taxon>
        <taxon>Oceanospirillaceae</taxon>
        <taxon>Oleispira</taxon>
    </lineage>
</organism>
<evidence type="ECO:0000259" key="5">
    <source>
        <dbReference type="PROSITE" id="PS52039"/>
    </source>
</evidence>
<feature type="domain" description="Topo IA-type catalytic" evidence="5">
    <location>
        <begin position="1"/>
        <end position="259"/>
    </location>
</feature>
<dbReference type="AlphaFoldDB" id="A0A1Y5HSF9"/>
<evidence type="ECO:0000256" key="3">
    <source>
        <dbReference type="ARBA" id="ARBA00023235"/>
    </source>
</evidence>
<dbReference type="GO" id="GO:0003917">
    <property type="term" value="F:DNA topoisomerase type I (single strand cut, ATP-independent) activity"/>
    <property type="evidence" value="ECO:0007669"/>
    <property type="project" value="InterPro"/>
</dbReference>
<accession>A0A1Y5HSF9</accession>
<dbReference type="InterPro" id="IPR013497">
    <property type="entry name" value="Topo_IA_cen"/>
</dbReference>
<dbReference type="SUPFAM" id="SSF56712">
    <property type="entry name" value="Prokaryotic type I DNA topoisomerase"/>
    <property type="match status" value="1"/>
</dbReference>
<evidence type="ECO:0000256" key="1">
    <source>
        <dbReference type="ARBA" id="ARBA00023029"/>
    </source>
</evidence>
<evidence type="ECO:0000313" key="6">
    <source>
        <dbReference type="EMBL" id="OUS40256.1"/>
    </source>
</evidence>
<dbReference type="SMART" id="SM00437">
    <property type="entry name" value="TOP1Ac"/>
    <property type="match status" value="1"/>
</dbReference>
<dbReference type="InterPro" id="IPR013824">
    <property type="entry name" value="Topo_IA_cen_sub1"/>
</dbReference>
<evidence type="ECO:0000313" key="7">
    <source>
        <dbReference type="Proteomes" id="UP000227088"/>
    </source>
</evidence>
<keyword evidence="3 6" id="KW-0413">Isomerase</keyword>
<dbReference type="GO" id="GO:0006310">
    <property type="term" value="P:DNA recombination"/>
    <property type="evidence" value="ECO:0007669"/>
    <property type="project" value="TreeGrafter"/>
</dbReference>
<gene>
    <name evidence="6" type="ORF">A9R00_06955</name>
</gene>
<feature type="compositionally biased region" description="Basic residues" evidence="4">
    <location>
        <begin position="282"/>
        <end position="304"/>
    </location>
</feature>
<comment type="caution">
    <text evidence="6">The sequence shown here is derived from an EMBL/GenBank/DDBJ whole genome shotgun (WGS) entry which is preliminary data.</text>
</comment>
<protein>
    <submittedName>
        <fullName evidence="6">DNA topoisomerase III</fullName>
    </submittedName>
</protein>
<dbReference type="GO" id="GO:0006281">
    <property type="term" value="P:DNA repair"/>
    <property type="evidence" value="ECO:0007669"/>
    <property type="project" value="TreeGrafter"/>
</dbReference>
<reference evidence="7" key="1">
    <citation type="journal article" date="2017" name="Proc. Natl. Acad. Sci. U.S.A.">
        <title>Simulation of Deepwater Horizon oil plume reveals substrate specialization within a complex community of hydrocarbon degraders.</title>
        <authorList>
            <person name="Hu P."/>
            <person name="Dubinsky E.A."/>
            <person name="Probst A.J."/>
            <person name="Wang J."/>
            <person name="Sieber C.M.K."/>
            <person name="Tom L.M."/>
            <person name="Gardinali P."/>
            <person name="Banfield J.F."/>
            <person name="Atlas R.M."/>
            <person name="Andersen G.L."/>
        </authorList>
    </citation>
    <scope>NUCLEOTIDE SEQUENCE [LARGE SCALE GENOMIC DNA]</scope>
</reference>
<dbReference type="Proteomes" id="UP000227088">
    <property type="component" value="Unassembled WGS sequence"/>
</dbReference>
<dbReference type="GO" id="GO:0043597">
    <property type="term" value="C:cytoplasmic replication fork"/>
    <property type="evidence" value="ECO:0007669"/>
    <property type="project" value="TreeGrafter"/>
</dbReference>
<dbReference type="PANTHER" id="PTHR11390:SF21">
    <property type="entry name" value="DNA TOPOISOMERASE 3-ALPHA"/>
    <property type="match status" value="1"/>
</dbReference>
<name>A0A1Y5HSF9_OLEAN</name>
<proteinExistence type="predicted"/>
<dbReference type="GO" id="GO:0003677">
    <property type="term" value="F:DNA binding"/>
    <property type="evidence" value="ECO:0007669"/>
    <property type="project" value="UniProtKB-KW"/>
</dbReference>
<keyword evidence="1" id="KW-0799">Topoisomerase</keyword>
<dbReference type="InterPro" id="IPR003602">
    <property type="entry name" value="Topo_IA_DNA-bd_dom"/>
</dbReference>
<dbReference type="EMBL" id="MABE01000394">
    <property type="protein sequence ID" value="OUS40256.1"/>
    <property type="molecule type" value="Genomic_DNA"/>
</dbReference>
<dbReference type="Pfam" id="PF01131">
    <property type="entry name" value="Topoisom_bac"/>
    <property type="match status" value="1"/>
</dbReference>
<keyword evidence="2" id="KW-0238">DNA-binding</keyword>
<feature type="non-terminal residue" evidence="6">
    <location>
        <position position="1"/>
    </location>
</feature>
<feature type="region of interest" description="Disordered" evidence="4">
    <location>
        <begin position="275"/>
        <end position="304"/>
    </location>
</feature>
<dbReference type="PROSITE" id="PS52039">
    <property type="entry name" value="TOPO_IA_2"/>
    <property type="match status" value="1"/>
</dbReference>
<dbReference type="GO" id="GO:0006265">
    <property type="term" value="P:DNA topological change"/>
    <property type="evidence" value="ECO:0007669"/>
    <property type="project" value="InterPro"/>
</dbReference>
<dbReference type="PANTHER" id="PTHR11390">
    <property type="entry name" value="PROKARYOTIC DNA TOPOISOMERASE"/>
    <property type="match status" value="1"/>
</dbReference>
<dbReference type="Gene3D" id="1.10.290.10">
    <property type="entry name" value="Topoisomerase I, domain 4"/>
    <property type="match status" value="1"/>
</dbReference>
<sequence>IDAIGKSFQDLSKGCQEANDSLRSKAWNDKKVDAHHAIIPTQKAMDVSRLNKSEQQIYGHIARQYLMQFYGSYEYSQTKVEANIQGGLFKTSARTPLEPGWKVLYKQDKKSKQDTQLVSLPIIHEGETWHCQQATIIDKKTTAPEHFSDATLLAAMTGISRFVQDKDIRKTLKETDGLGTEATRAGIIELLFKRKFLIRQGKKILATQVGTALINSLPMSATTPDMTALWEQQLNAISIKQLNYQGFMSPMNEHLQALIFQAKQHIPSALQGVKAQGSGFKNKGKGKSKFYKNKGKASKSKAAS</sequence>
<dbReference type="InterPro" id="IPR013826">
    <property type="entry name" value="Topo_IA_cen_sub3"/>
</dbReference>